<reference evidence="9" key="1">
    <citation type="submission" date="2022-10" db="EMBL/GenBank/DDBJ databases">
        <title>Genome assembly of Pristionchus species.</title>
        <authorList>
            <person name="Yoshida K."/>
            <person name="Sommer R.J."/>
        </authorList>
    </citation>
    <scope>NUCLEOTIDE SEQUENCE [LARGE SCALE GENOMIC DNA]</scope>
    <source>
        <strain evidence="9">RS5460</strain>
    </source>
</reference>
<dbReference type="GO" id="GO:0046839">
    <property type="term" value="P:phospholipid dephosphorylation"/>
    <property type="evidence" value="ECO:0007669"/>
    <property type="project" value="TreeGrafter"/>
</dbReference>
<accession>A0AAN5IB87</accession>
<keyword evidence="9" id="KW-1185">Reference proteome</keyword>
<dbReference type="PANTHER" id="PTHR10165">
    <property type="entry name" value="LIPID PHOSPHATE PHOSPHATASE"/>
    <property type="match status" value="1"/>
</dbReference>
<keyword evidence="3 6" id="KW-0812">Transmembrane</keyword>
<dbReference type="InterPro" id="IPR043216">
    <property type="entry name" value="PAP-like"/>
</dbReference>
<evidence type="ECO:0000256" key="6">
    <source>
        <dbReference type="SAM" id="Phobius"/>
    </source>
</evidence>
<dbReference type="Gene3D" id="1.20.144.10">
    <property type="entry name" value="Phosphatidic acid phosphatase type 2/haloperoxidase"/>
    <property type="match status" value="1"/>
</dbReference>
<dbReference type="AlphaFoldDB" id="A0AAN5IB87"/>
<feature type="domain" description="Phosphatidic acid phosphatase type 2/haloperoxidase" evidence="7">
    <location>
        <begin position="1"/>
        <end position="128"/>
    </location>
</feature>
<dbReference type="Pfam" id="PF01569">
    <property type="entry name" value="PAP2"/>
    <property type="match status" value="1"/>
</dbReference>
<dbReference type="PANTHER" id="PTHR10165:SF103">
    <property type="entry name" value="PHOSPHOLIPID PHOSPHATASE HOMOLOG 1.2 HOMOLOG"/>
    <property type="match status" value="1"/>
</dbReference>
<gene>
    <name evidence="8" type="ORF">PMAYCL1PPCAC_29877</name>
</gene>
<dbReference type="GO" id="GO:0008195">
    <property type="term" value="F:phosphatidate phosphatase activity"/>
    <property type="evidence" value="ECO:0007669"/>
    <property type="project" value="TreeGrafter"/>
</dbReference>
<evidence type="ECO:0000313" key="8">
    <source>
        <dbReference type="EMBL" id="GMR59682.1"/>
    </source>
</evidence>
<evidence type="ECO:0000256" key="5">
    <source>
        <dbReference type="ARBA" id="ARBA00023136"/>
    </source>
</evidence>
<dbReference type="SMART" id="SM00014">
    <property type="entry name" value="acidPPc"/>
    <property type="match status" value="1"/>
</dbReference>
<dbReference type="SUPFAM" id="SSF48317">
    <property type="entry name" value="Acid phosphatase/Vanadium-dependent haloperoxidase"/>
    <property type="match status" value="1"/>
</dbReference>
<protein>
    <recommendedName>
        <fullName evidence="7">Phosphatidic acid phosphatase type 2/haloperoxidase domain-containing protein</fullName>
    </recommendedName>
</protein>
<dbReference type="Proteomes" id="UP001328107">
    <property type="component" value="Unassembled WGS sequence"/>
</dbReference>
<comment type="caution">
    <text evidence="8">The sequence shown here is derived from an EMBL/GenBank/DDBJ whole genome shotgun (WGS) entry which is preliminary data.</text>
</comment>
<dbReference type="GO" id="GO:0006644">
    <property type="term" value="P:phospholipid metabolic process"/>
    <property type="evidence" value="ECO:0007669"/>
    <property type="project" value="InterPro"/>
</dbReference>
<dbReference type="InterPro" id="IPR036938">
    <property type="entry name" value="PAP2/HPO_sf"/>
</dbReference>
<dbReference type="GO" id="GO:0007165">
    <property type="term" value="P:signal transduction"/>
    <property type="evidence" value="ECO:0007669"/>
    <property type="project" value="TreeGrafter"/>
</dbReference>
<keyword evidence="5 6" id="KW-0472">Membrane</keyword>
<dbReference type="InterPro" id="IPR000326">
    <property type="entry name" value="PAP2/HPO"/>
</dbReference>
<feature type="transmembrane region" description="Helical" evidence="6">
    <location>
        <begin position="83"/>
        <end position="100"/>
    </location>
</feature>
<comment type="similarity">
    <text evidence="2">Belongs to the PA-phosphatase related phosphoesterase family.</text>
</comment>
<keyword evidence="4 6" id="KW-1133">Transmembrane helix</keyword>
<dbReference type="GO" id="GO:0005886">
    <property type="term" value="C:plasma membrane"/>
    <property type="evidence" value="ECO:0007669"/>
    <property type="project" value="TreeGrafter"/>
</dbReference>
<evidence type="ECO:0000256" key="1">
    <source>
        <dbReference type="ARBA" id="ARBA00004141"/>
    </source>
</evidence>
<organism evidence="8 9">
    <name type="scientific">Pristionchus mayeri</name>
    <dbReference type="NCBI Taxonomy" id="1317129"/>
    <lineage>
        <taxon>Eukaryota</taxon>
        <taxon>Metazoa</taxon>
        <taxon>Ecdysozoa</taxon>
        <taxon>Nematoda</taxon>
        <taxon>Chromadorea</taxon>
        <taxon>Rhabditida</taxon>
        <taxon>Rhabditina</taxon>
        <taxon>Diplogasteromorpha</taxon>
        <taxon>Diplogasteroidea</taxon>
        <taxon>Neodiplogasteridae</taxon>
        <taxon>Pristionchus</taxon>
    </lineage>
</organism>
<dbReference type="EMBL" id="BTRK01000006">
    <property type="protein sequence ID" value="GMR59682.1"/>
    <property type="molecule type" value="Genomic_DNA"/>
</dbReference>
<comment type="subcellular location">
    <subcellularLocation>
        <location evidence="1">Membrane</location>
        <topology evidence="1">Multi-pass membrane protein</topology>
    </subcellularLocation>
</comment>
<feature type="transmembrane region" description="Helical" evidence="6">
    <location>
        <begin position="50"/>
        <end position="71"/>
    </location>
</feature>
<feature type="non-terminal residue" evidence="8">
    <location>
        <position position="128"/>
    </location>
</feature>
<evidence type="ECO:0000256" key="4">
    <source>
        <dbReference type="ARBA" id="ARBA00022989"/>
    </source>
</evidence>
<sequence length="128" mass="14586">QVPKYSVDRLRPHFIDVCQPIGFNCTFPHELVTNYSCSGSDEYNLRESRLSFFSGHAATAFYTSLFISIYLESRLRPRGFSSTILRSIHIVLLVISLWVSCTRITDNFHHPTDVLTGIFFGGFVAFLT</sequence>
<evidence type="ECO:0000313" key="9">
    <source>
        <dbReference type="Proteomes" id="UP001328107"/>
    </source>
</evidence>
<proteinExistence type="inferred from homology"/>
<name>A0AAN5IB87_9BILA</name>
<evidence type="ECO:0000256" key="3">
    <source>
        <dbReference type="ARBA" id="ARBA00022692"/>
    </source>
</evidence>
<evidence type="ECO:0000256" key="2">
    <source>
        <dbReference type="ARBA" id="ARBA00008816"/>
    </source>
</evidence>
<feature type="non-terminal residue" evidence="8">
    <location>
        <position position="1"/>
    </location>
</feature>
<evidence type="ECO:0000259" key="7">
    <source>
        <dbReference type="SMART" id="SM00014"/>
    </source>
</evidence>